<gene>
    <name evidence="1" type="ORF">POCTA_138.1.T0330008</name>
</gene>
<accession>A0A8S1TVV3</accession>
<dbReference type="Proteomes" id="UP000683925">
    <property type="component" value="Unassembled WGS sequence"/>
</dbReference>
<comment type="caution">
    <text evidence="1">The sequence shown here is derived from an EMBL/GenBank/DDBJ whole genome shotgun (WGS) entry which is preliminary data.</text>
</comment>
<proteinExistence type="predicted"/>
<organism evidence="1 2">
    <name type="scientific">Paramecium octaurelia</name>
    <dbReference type="NCBI Taxonomy" id="43137"/>
    <lineage>
        <taxon>Eukaryota</taxon>
        <taxon>Sar</taxon>
        <taxon>Alveolata</taxon>
        <taxon>Ciliophora</taxon>
        <taxon>Intramacronucleata</taxon>
        <taxon>Oligohymenophorea</taxon>
        <taxon>Peniculida</taxon>
        <taxon>Parameciidae</taxon>
        <taxon>Paramecium</taxon>
    </lineage>
</organism>
<keyword evidence="2" id="KW-1185">Reference proteome</keyword>
<evidence type="ECO:0000313" key="1">
    <source>
        <dbReference type="EMBL" id="CAD8156885.1"/>
    </source>
</evidence>
<protein>
    <submittedName>
        <fullName evidence="1">Uncharacterized protein</fullName>
    </submittedName>
</protein>
<dbReference type="EMBL" id="CAJJDP010000033">
    <property type="protein sequence ID" value="CAD8156885.1"/>
    <property type="molecule type" value="Genomic_DNA"/>
</dbReference>
<sequence length="157" mass="18970">MLLYLRNLLLHPTRLMKLKSTLQLKDNRCCQSFNEHSNQHQYQSSQGPLSHYSYFSITMPSPKILIQFSFQSVQIQPQHIPLRQSNIIMNMNICIRNIHHRESFFHHHIPHLNLLFNPHNKNRYFFNFLKKFKYLLVLQISRHYLTTSKKFTNLTSF</sequence>
<name>A0A8S1TVV3_PAROT</name>
<evidence type="ECO:0000313" key="2">
    <source>
        <dbReference type="Proteomes" id="UP000683925"/>
    </source>
</evidence>
<reference evidence="1" key="1">
    <citation type="submission" date="2021-01" db="EMBL/GenBank/DDBJ databases">
        <authorList>
            <consortium name="Genoscope - CEA"/>
            <person name="William W."/>
        </authorList>
    </citation>
    <scope>NUCLEOTIDE SEQUENCE</scope>
</reference>
<dbReference type="AlphaFoldDB" id="A0A8S1TVV3"/>